<feature type="domain" description="DUF2147" evidence="1">
    <location>
        <begin position="59"/>
        <end position="116"/>
    </location>
</feature>
<proteinExistence type="predicted"/>
<dbReference type="EMBL" id="UOFH01000362">
    <property type="protein sequence ID" value="VAW66915.1"/>
    <property type="molecule type" value="Genomic_DNA"/>
</dbReference>
<name>A0A3B0XF21_9ZZZZ</name>
<evidence type="ECO:0000259" key="1">
    <source>
        <dbReference type="Pfam" id="PF09917"/>
    </source>
</evidence>
<organism evidence="2">
    <name type="scientific">hydrothermal vent metagenome</name>
    <dbReference type="NCBI Taxonomy" id="652676"/>
    <lineage>
        <taxon>unclassified sequences</taxon>
        <taxon>metagenomes</taxon>
        <taxon>ecological metagenomes</taxon>
    </lineage>
</organism>
<dbReference type="InterPro" id="IPR019223">
    <property type="entry name" value="DUF2147"/>
</dbReference>
<reference evidence="2" key="1">
    <citation type="submission" date="2018-06" db="EMBL/GenBank/DDBJ databases">
        <authorList>
            <person name="Zhirakovskaya E."/>
        </authorList>
    </citation>
    <scope>NUCLEOTIDE SEQUENCE</scope>
</reference>
<evidence type="ECO:0000313" key="2">
    <source>
        <dbReference type="EMBL" id="VAW66915.1"/>
    </source>
</evidence>
<sequence>MKKVLLTCTAVMSLGVMSSAMATNEITSMIGTWKWEGFTIEVAKCDATEVCAKVISGPKNVGMQMIKSKLKPDGNSFLGQVAHPQTGDTYNSKLTMATNDTWHIDGCTTANVCASGDFSRVK</sequence>
<dbReference type="Pfam" id="PF09917">
    <property type="entry name" value="DUF2147"/>
    <property type="match status" value="1"/>
</dbReference>
<dbReference type="Gene3D" id="2.40.128.520">
    <property type="match status" value="1"/>
</dbReference>
<dbReference type="AlphaFoldDB" id="A0A3B0XF21"/>
<accession>A0A3B0XF21</accession>
<gene>
    <name evidence="2" type="ORF">MNBD_GAMMA08-2213</name>
</gene>
<protein>
    <recommendedName>
        <fullName evidence="1">DUF2147 domain-containing protein</fullName>
    </recommendedName>
</protein>